<gene>
    <name evidence="1" type="ORF">EMH_0079300</name>
</gene>
<dbReference type="Proteomes" id="UP000030744">
    <property type="component" value="Unassembled WGS sequence"/>
</dbReference>
<reference evidence="1" key="1">
    <citation type="submission" date="2013-10" db="EMBL/GenBank/DDBJ databases">
        <title>Genomic analysis of the causative agents of coccidiosis in chickens.</title>
        <authorList>
            <person name="Reid A.J."/>
            <person name="Blake D."/>
            <person name="Billington K."/>
            <person name="Browne H."/>
            <person name="Dunn M."/>
            <person name="Hung S."/>
            <person name="Kawahara F."/>
            <person name="Miranda-Saavedra D."/>
            <person name="Mourier T."/>
            <person name="Nagra H."/>
            <person name="Otto T.D."/>
            <person name="Rawlings N."/>
            <person name="Sanchez A."/>
            <person name="Sanders M."/>
            <person name="Subramaniam C."/>
            <person name="Tay Y."/>
            <person name="Dear P."/>
            <person name="Doerig C."/>
            <person name="Gruber A."/>
            <person name="Parkinson J."/>
            <person name="Shirley M."/>
            <person name="Wan K.L."/>
            <person name="Berriman M."/>
            <person name="Tomley F."/>
            <person name="Pain A."/>
        </authorList>
    </citation>
    <scope>NUCLEOTIDE SEQUENCE [LARGE SCALE GENOMIC DNA]</scope>
    <source>
        <strain evidence="1">Houghton</strain>
    </source>
</reference>
<dbReference type="AlphaFoldDB" id="U6K862"/>
<name>U6K862_9EIME</name>
<sequence>MENSSTHSSSNSAAAAAANPWLADVLWRRWVLYSAAALARRKGCLGLGGPLFSCRASEEKGVFGFGGSQVVIWDIGDTDHIVKAFSL</sequence>
<proteinExistence type="predicted"/>
<evidence type="ECO:0000313" key="1">
    <source>
        <dbReference type="EMBL" id="CDJ33011.1"/>
    </source>
</evidence>
<accession>U6K862</accession>
<dbReference type="GeneID" id="25382362"/>
<dbReference type="RefSeq" id="XP_013355575.1">
    <property type="nucleotide sequence ID" value="XM_013500121.1"/>
</dbReference>
<evidence type="ECO:0000313" key="2">
    <source>
        <dbReference type="Proteomes" id="UP000030744"/>
    </source>
</evidence>
<dbReference type="OrthoDB" id="270624at2759"/>
<dbReference type="VEuPathDB" id="ToxoDB:EMH_0079300"/>
<reference evidence="1" key="2">
    <citation type="submission" date="2013-10" db="EMBL/GenBank/DDBJ databases">
        <authorList>
            <person name="Aslett M."/>
        </authorList>
    </citation>
    <scope>NUCLEOTIDE SEQUENCE [LARGE SCALE GENOMIC DNA]</scope>
    <source>
        <strain evidence="1">Houghton</strain>
    </source>
</reference>
<protein>
    <submittedName>
        <fullName evidence="1">Uncharacterized protein</fullName>
    </submittedName>
</protein>
<keyword evidence="2" id="KW-1185">Reference proteome</keyword>
<organism evidence="1 2">
    <name type="scientific">Eimeria mitis</name>
    <dbReference type="NCBI Taxonomy" id="44415"/>
    <lineage>
        <taxon>Eukaryota</taxon>
        <taxon>Sar</taxon>
        <taxon>Alveolata</taxon>
        <taxon>Apicomplexa</taxon>
        <taxon>Conoidasida</taxon>
        <taxon>Coccidia</taxon>
        <taxon>Eucoccidiorida</taxon>
        <taxon>Eimeriorina</taxon>
        <taxon>Eimeriidae</taxon>
        <taxon>Eimeria</taxon>
    </lineage>
</organism>
<dbReference type="EMBL" id="HG684756">
    <property type="protein sequence ID" value="CDJ33011.1"/>
    <property type="molecule type" value="Genomic_DNA"/>
</dbReference>